<sequence>MFRSVGINRMRYVMNSSMTRSLSSTARRQAQGRIGPSWTIAEIKRLTPTLIGWASFLTVTLGWPFGIYFWKKPN</sequence>
<evidence type="ECO:0000313" key="1">
    <source>
        <dbReference type="EMBL" id="KTB03887.1"/>
    </source>
</evidence>
<dbReference type="AlphaFoldDB" id="A0A0W0D1B1"/>
<dbReference type="Proteomes" id="UP000054886">
    <property type="component" value="Unassembled WGS sequence"/>
</dbReference>
<proteinExistence type="predicted"/>
<accession>A0A0W0D1B1</accession>
<name>A0A0W0D1B1_CANGB</name>
<dbReference type="EMBL" id="LLZZ01000118">
    <property type="protein sequence ID" value="KTB03887.1"/>
    <property type="molecule type" value="Genomic_DNA"/>
</dbReference>
<gene>
    <name evidence="1" type="ORF">AO440_000242</name>
</gene>
<dbReference type="VEuPathDB" id="FungiDB:CAGL0B01875g"/>
<dbReference type="VEuPathDB" id="FungiDB:GW608_B01705"/>
<dbReference type="VEuPathDB" id="FungiDB:B1J91_B01875g"/>
<protein>
    <submittedName>
        <fullName evidence="1">Uncharacterized protein</fullName>
    </submittedName>
</protein>
<organism evidence="1 2">
    <name type="scientific">Candida glabrata</name>
    <name type="common">Yeast</name>
    <name type="synonym">Torulopsis glabrata</name>
    <dbReference type="NCBI Taxonomy" id="5478"/>
    <lineage>
        <taxon>Eukaryota</taxon>
        <taxon>Fungi</taxon>
        <taxon>Dikarya</taxon>
        <taxon>Ascomycota</taxon>
        <taxon>Saccharomycotina</taxon>
        <taxon>Saccharomycetes</taxon>
        <taxon>Saccharomycetales</taxon>
        <taxon>Saccharomycetaceae</taxon>
        <taxon>Nakaseomyces</taxon>
    </lineage>
</organism>
<evidence type="ECO:0000313" key="2">
    <source>
        <dbReference type="Proteomes" id="UP000054886"/>
    </source>
</evidence>
<reference evidence="1 2" key="1">
    <citation type="submission" date="2015-10" db="EMBL/GenBank/DDBJ databases">
        <title>Draft genomes sequences of Candida glabrata isolates 1A, 1B, 2A, 2B, 3A and 3B.</title>
        <authorList>
            <person name="Haavelsrud O.E."/>
            <person name="Gaustad P."/>
        </authorList>
    </citation>
    <scope>NUCLEOTIDE SEQUENCE [LARGE SCALE GENOMIC DNA]</scope>
    <source>
        <strain evidence="1">910700640</strain>
    </source>
</reference>
<dbReference type="VEuPathDB" id="FungiDB:GWK60_B01705"/>
<dbReference type="VEuPathDB" id="FungiDB:GVI51_B01749"/>
<comment type="caution">
    <text evidence="1">The sequence shown here is derived from an EMBL/GenBank/DDBJ whole genome shotgun (WGS) entry which is preliminary data.</text>
</comment>